<sequence>MTASQTPEPTRQHGILLALLAAFLCAISISSFSSAGQKPPDIPPEIQERLDRLTAPPPKHHLIKVGEHVFRVPVEYIAQFKKNRDFFSMYIYWPEMISTKQAAERGVSEDMDDLMKVMVRDGSVAEVERAARDWQRQLESSGETLIEYAKAPSLRTTTSQSATTRFYFAEKTDSILNQEILMILCGPARALHEVGTCSTRFSPFPGVIVLMRFDRKTLPQWKDVVSQISELLKDFKDDENDL</sequence>
<dbReference type="AlphaFoldDB" id="A0A4Z1BMB0"/>
<comment type="caution">
    <text evidence="1">The sequence shown here is derived from an EMBL/GenBank/DDBJ whole genome shotgun (WGS) entry which is preliminary data.</text>
</comment>
<gene>
    <name evidence="1" type="ORF">E5Q11_16735</name>
</gene>
<dbReference type="EMBL" id="SRPF01000008">
    <property type="protein sequence ID" value="TGN38028.1"/>
    <property type="molecule type" value="Genomic_DNA"/>
</dbReference>
<protein>
    <submittedName>
        <fullName evidence="1">Uncharacterized protein</fullName>
    </submittedName>
</protein>
<proteinExistence type="predicted"/>
<keyword evidence="2" id="KW-1185">Reference proteome</keyword>
<evidence type="ECO:0000313" key="2">
    <source>
        <dbReference type="Proteomes" id="UP000298325"/>
    </source>
</evidence>
<reference evidence="1 2" key="1">
    <citation type="submission" date="2019-04" db="EMBL/GenBank/DDBJ databases">
        <authorList>
            <person name="Park S."/>
            <person name="Yoon J.-H."/>
        </authorList>
    </citation>
    <scope>NUCLEOTIDE SEQUENCE [LARGE SCALE GENOMIC DNA]</scope>
    <source>
        <strain evidence="1 2">HJM-18</strain>
    </source>
</reference>
<organism evidence="1 2">
    <name type="scientific">Marinobacter confluentis</name>
    <dbReference type="NCBI Taxonomy" id="1697557"/>
    <lineage>
        <taxon>Bacteria</taxon>
        <taxon>Pseudomonadati</taxon>
        <taxon>Pseudomonadota</taxon>
        <taxon>Gammaproteobacteria</taxon>
        <taxon>Pseudomonadales</taxon>
        <taxon>Marinobacteraceae</taxon>
        <taxon>Marinobacter</taxon>
    </lineage>
</organism>
<dbReference type="RefSeq" id="WP_135804599.1">
    <property type="nucleotide sequence ID" value="NZ_SRPF01000008.1"/>
</dbReference>
<name>A0A4Z1BMB0_9GAMM</name>
<evidence type="ECO:0000313" key="1">
    <source>
        <dbReference type="EMBL" id="TGN38028.1"/>
    </source>
</evidence>
<accession>A0A4Z1BMB0</accession>
<dbReference type="Proteomes" id="UP000298325">
    <property type="component" value="Unassembled WGS sequence"/>
</dbReference>